<protein>
    <submittedName>
        <fullName evidence="2">Uncharacterized protein</fullName>
    </submittedName>
</protein>
<dbReference type="AlphaFoldDB" id="A0AAX3T5Z5"/>
<keyword evidence="1" id="KW-0812">Transmembrane</keyword>
<sequence length="178" mass="19120">MRTKVLFFWVLGGIITAFAAAIVLIGAAGWLTLRSSWFEDSLSKVSVTEDADGAERIAEAMGVHLNDSAINYGEVTSQLQGKPSAYVVVKADGAMLRDRIIRQSRLHCATTDPSAISSMRPPTRHGPPPSPTLMACGRPAGDYNDPASAGEWGGHLTVWFDPQAGDRSTWLYISAAPF</sequence>
<feature type="transmembrane region" description="Helical" evidence="1">
    <location>
        <begin position="6"/>
        <end position="33"/>
    </location>
</feature>
<accession>A0AAX3T5Z5</accession>
<name>A0AAX3T5Z5_9ACTN</name>
<dbReference type="Proteomes" id="UP001213504">
    <property type="component" value="Chromosome"/>
</dbReference>
<reference evidence="2" key="1">
    <citation type="submission" date="2023-04" db="EMBL/GenBank/DDBJ databases">
        <title>Complete genome sequence of a phthalic acid esters degrading bacterial strain.</title>
        <authorList>
            <person name="Weng L."/>
            <person name="Jia Y."/>
            <person name="Ren L."/>
        </authorList>
    </citation>
    <scope>NUCLEOTIDE SEQUENCE</scope>
    <source>
        <strain evidence="2">RL-LY01</strain>
    </source>
</reference>
<dbReference type="EMBL" id="CP121270">
    <property type="protein sequence ID" value="WFP24326.1"/>
    <property type="molecule type" value="Genomic_DNA"/>
</dbReference>
<organism evidence="2 3">
    <name type="scientific">Gordonia hongkongensis</name>
    <dbReference type="NCBI Taxonomy" id="1701090"/>
    <lineage>
        <taxon>Bacteria</taxon>
        <taxon>Bacillati</taxon>
        <taxon>Actinomycetota</taxon>
        <taxon>Actinomycetes</taxon>
        <taxon>Mycobacteriales</taxon>
        <taxon>Gordoniaceae</taxon>
        <taxon>Gordonia</taxon>
    </lineage>
</organism>
<proteinExistence type="predicted"/>
<gene>
    <name evidence="2" type="ORF">P9A14_19670</name>
</gene>
<evidence type="ECO:0000256" key="1">
    <source>
        <dbReference type="SAM" id="Phobius"/>
    </source>
</evidence>
<evidence type="ECO:0000313" key="2">
    <source>
        <dbReference type="EMBL" id="WFP24326.1"/>
    </source>
</evidence>
<dbReference type="RefSeq" id="WP_242697044.1">
    <property type="nucleotide sequence ID" value="NZ_CP121270.1"/>
</dbReference>
<keyword evidence="1" id="KW-1133">Transmembrane helix</keyword>
<evidence type="ECO:0000313" key="3">
    <source>
        <dbReference type="Proteomes" id="UP001213504"/>
    </source>
</evidence>
<keyword evidence="1" id="KW-0472">Membrane</keyword>